<organism evidence="1 2">
    <name type="scientific">Pectobacterium parmentieri</name>
    <dbReference type="NCBI Taxonomy" id="1905730"/>
    <lineage>
        <taxon>Bacteria</taxon>
        <taxon>Pseudomonadati</taxon>
        <taxon>Pseudomonadota</taxon>
        <taxon>Gammaproteobacteria</taxon>
        <taxon>Enterobacterales</taxon>
        <taxon>Pectobacteriaceae</taxon>
        <taxon>Pectobacterium</taxon>
    </lineage>
</organism>
<dbReference type="KEGG" id="pec:W5S_3769"/>
<protein>
    <submittedName>
        <fullName evidence="1">Uncharacterized protein</fullName>
    </submittedName>
</protein>
<gene>
    <name evidence="1" type="ordered locus">W5S_3769</name>
</gene>
<proteinExistence type="predicted"/>
<evidence type="ECO:0000313" key="1">
    <source>
        <dbReference type="EMBL" id="AFI91832.1"/>
    </source>
</evidence>
<dbReference type="Proteomes" id="UP000008044">
    <property type="component" value="Chromosome"/>
</dbReference>
<name>A0A0H3I9J5_PECPM</name>
<reference evidence="1 2" key="1">
    <citation type="journal article" date="2012" name="J. Bacteriol.">
        <title>Genome sequence of Pectobacterium sp. strain SCC3193.</title>
        <authorList>
            <person name="Koskinen J.P."/>
            <person name="Laine P."/>
            <person name="Niemi O."/>
            <person name="Nykyri J."/>
            <person name="Harjunpaa H."/>
            <person name="Auvinen P."/>
            <person name="Paulin L."/>
            <person name="Pirhonen M."/>
            <person name="Palva T."/>
            <person name="Holm L."/>
        </authorList>
    </citation>
    <scope>NUCLEOTIDE SEQUENCE [LARGE SCALE GENOMIC DNA]</scope>
    <source>
        <strain evidence="1 2">SCC3193</strain>
    </source>
</reference>
<accession>A0A0H3I9J5</accession>
<evidence type="ECO:0000313" key="2">
    <source>
        <dbReference type="Proteomes" id="UP000008044"/>
    </source>
</evidence>
<dbReference type="AlphaFoldDB" id="A0A0H3I9J5"/>
<dbReference type="HOGENOM" id="CLU_2357200_0_0_6"/>
<sequence length="96" mass="11522">MSHPSEKFSVRLSMTLSQKKSHEKHYLTNVKKYFNKRFDVPFFSVRDLPTTNFYQAKFTRSIFNHINGEKGRVYVLYYFNNNVGHNAIRGIYFVFK</sequence>
<dbReference type="STRING" id="1905730.W5S_3769"/>
<dbReference type="EMBL" id="CP003415">
    <property type="protein sequence ID" value="AFI91832.1"/>
    <property type="molecule type" value="Genomic_DNA"/>
</dbReference>